<dbReference type="EMBL" id="CAJOBA010001601">
    <property type="protein sequence ID" value="CAF3604653.1"/>
    <property type="molecule type" value="Genomic_DNA"/>
</dbReference>
<evidence type="ECO:0000313" key="3">
    <source>
        <dbReference type="EMBL" id="CAF3604653.1"/>
    </source>
</evidence>
<proteinExistence type="predicted"/>
<evidence type="ECO:0000313" key="4">
    <source>
        <dbReference type="Proteomes" id="UP000677228"/>
    </source>
</evidence>
<feature type="region of interest" description="Disordered" evidence="1">
    <location>
        <begin position="1"/>
        <end position="25"/>
    </location>
</feature>
<evidence type="ECO:0000256" key="1">
    <source>
        <dbReference type="SAM" id="MobiDB-lite"/>
    </source>
</evidence>
<reference evidence="2" key="1">
    <citation type="submission" date="2021-02" db="EMBL/GenBank/DDBJ databases">
        <authorList>
            <person name="Nowell W R."/>
        </authorList>
    </citation>
    <scope>NUCLEOTIDE SEQUENCE</scope>
</reference>
<accession>A0A8S2CWD3</accession>
<dbReference type="Proteomes" id="UP000677228">
    <property type="component" value="Unassembled WGS sequence"/>
</dbReference>
<feature type="region of interest" description="Disordered" evidence="1">
    <location>
        <begin position="816"/>
        <end position="835"/>
    </location>
</feature>
<name>A0A8S2CWD3_9BILA</name>
<dbReference type="Proteomes" id="UP000682733">
    <property type="component" value="Unassembled WGS sequence"/>
</dbReference>
<evidence type="ECO:0000313" key="2">
    <source>
        <dbReference type="EMBL" id="CAF0820372.1"/>
    </source>
</evidence>
<feature type="compositionally biased region" description="Acidic residues" evidence="1">
    <location>
        <begin position="819"/>
        <end position="835"/>
    </location>
</feature>
<dbReference type="EMBL" id="CAJNOK010001601">
    <property type="protein sequence ID" value="CAF0820372.1"/>
    <property type="molecule type" value="Genomic_DNA"/>
</dbReference>
<protein>
    <submittedName>
        <fullName evidence="2">Uncharacterized protein</fullName>
    </submittedName>
</protein>
<feature type="region of interest" description="Disordered" evidence="1">
    <location>
        <begin position="844"/>
        <end position="878"/>
    </location>
</feature>
<gene>
    <name evidence="2" type="ORF">OVA965_LOCUS5615</name>
    <name evidence="3" type="ORF">TMI583_LOCUS5612</name>
</gene>
<sequence length="1560" mass="183365">MRTPTEEQNPARGLHSGFLIPDEDEDDEDASVETISIEEHSVQHNLAQTILPVQQRETQSSSVIIVRLNSNLLPKACSLFNLCPMCNCQIYFHPQRTKYRQIKTQNLARCVLFYIRERNIQRGLTIDSKGLTVDNLMGKYLHFYCYQSRLKTFLKSKKILYEQKTHPEHNQPSSIISPSDSLCDCCSFVPVDFYLKKFFIPHSKLSCALCETLITPETRDLHHWTVLTNKENLSELKQLILYQRFLRETLTSSFLTDQIKYEAFVHRKCLHYYTKELKEKLLKTSSIFDINLSKPGISSSSIEPNPDRTPYNLVDIYLSSNIRQAIGLKPCHVTFETMCKSELRYYQNKYQNKIQHKQQQTDRKDLLTNIILDHDYFDNNIVCQTMTTNERNEIDSSDKETQIINVNAAPILDVNHEQQIENEESHLENFYRYVEQALNSNFLIPFRSLQKKWSKIQKRCDSSSDGRQQNRTRISLTKQRLYEHFGHDQITFLRHKQGLCVSWTSLSKHCTLLSKMQERLRVTNSQIQRTRTRQIRRPTKFNSKEYLEDIWSGDSEHEKTDEDTKGSKEVYETDCDFRPKTPLEIQTTSIAKQPDIIISTPAPVATIKPAKRERKSHNRECQVSAADILRECELPQFNSSTFAAAATVDSQEEIIQLIRSIRLIRLFLSEQGKQMQKLTYEDYLQKFSIHDSPDQDAFYSPLSPVLLNIIGLLSISEREFDDLISSTGDMLFQQFYKENLFDKSQKKLKIASLLYDLLFIRKSRNFLTPKHLYLSDAIMKSTDCAYLLRIENLLGHTISFRTYQKLTKQDKIKSTTMFDDSDSDDQDEEKSDETDNIVSEIVQGLNDNTSQRLEHRESTTSMPKRCERKAKSKSRENLKRLLSSIASEEEEEKKTRTSKTKKLKSSALVNVENDQQDTVMYDLEKESMIIVKDDDNNEYQLQNEDLSLSLSQLPSINAETTSLNRRPILEARLLKTRQLQPEKKTIAPLSTAYLNQLWTYYKTDEDNIDFNDLISHEYETPPPSLQIQDTSTYRALQTQFRLTSVYFQQIDQNSKLPDRPFSFHQCLQQDSNSNFKLLNSRFTTSYSSHNPYYLQPPNIVPASCLIIVDMRTILLKHRPKSFMQLTSPSYYQQLYRQRILPYFNNGYRQIRLIFDPFPFDKIKHVTPQSQIVEPKNLPEYPYAHFQNVSINDWYLYIKSIYGTRHMFLCRDYLISHFKEIFIYVDDLTLTLSLILDGPDEKIFRLDKHICLQVEEGQVKFDTRLSDLKLIQHSQIRFRHVQDDKQQQNISSFDSDTISTCIIESNDLDVLLFSIIHSSQLYNEFHRHLYLKFDNFIINEDKKSQKQITYELDCLNFNLLLCHQYKLKNLKILLLLHAFNGGGQEMQSIFKQYSREKIFDLYFTSSNIFDDCFTSDMCPYLQIVPERTLELFLLKLYDCSTNKSETLNLSRQTFAQHSLKFQPHTPVLQHMPPTNDTFKQICLRTQYLINIWNRVFLRKQMYGIKLDPKDYGYLKCDDNNYKLKWSNKTVYPNIEHFPSQMNCQNCQQLKCLQCTIHKHQK</sequence>
<comment type="caution">
    <text evidence="2">The sequence shown here is derived from an EMBL/GenBank/DDBJ whole genome shotgun (WGS) entry which is preliminary data.</text>
</comment>
<organism evidence="2 4">
    <name type="scientific">Didymodactylos carnosus</name>
    <dbReference type="NCBI Taxonomy" id="1234261"/>
    <lineage>
        <taxon>Eukaryota</taxon>
        <taxon>Metazoa</taxon>
        <taxon>Spiralia</taxon>
        <taxon>Gnathifera</taxon>
        <taxon>Rotifera</taxon>
        <taxon>Eurotatoria</taxon>
        <taxon>Bdelloidea</taxon>
        <taxon>Philodinida</taxon>
        <taxon>Philodinidae</taxon>
        <taxon>Didymodactylos</taxon>
    </lineage>
</organism>